<organism evidence="1">
    <name type="scientific">Myoviridae sp. ctOv05</name>
    <dbReference type="NCBI Taxonomy" id="2825094"/>
    <lineage>
        <taxon>Viruses</taxon>
        <taxon>Duplodnaviria</taxon>
        <taxon>Heunggongvirae</taxon>
        <taxon>Uroviricota</taxon>
        <taxon>Caudoviricetes</taxon>
    </lineage>
</organism>
<dbReference type="EMBL" id="BK015329">
    <property type="protein sequence ID" value="DAE01740.1"/>
    <property type="molecule type" value="Genomic_DNA"/>
</dbReference>
<reference evidence="1" key="1">
    <citation type="journal article" date="2021" name="Proc. Natl. Acad. Sci. U.S.A.">
        <title>A Catalog of Tens of Thousands of Viruses from Human Metagenomes Reveals Hidden Associations with Chronic Diseases.</title>
        <authorList>
            <person name="Tisza M.J."/>
            <person name="Buck C.B."/>
        </authorList>
    </citation>
    <scope>NUCLEOTIDE SEQUENCE</scope>
    <source>
        <strain evidence="1">CtOv05</strain>
    </source>
</reference>
<accession>A0A8S5P6D0</accession>
<sequence length="35" mass="4301">MECRIVAVEWKNEEEFCRELKNKYVYKQGKDILAH</sequence>
<protein>
    <submittedName>
        <fullName evidence="1">Uncharacterized protein</fullName>
    </submittedName>
</protein>
<name>A0A8S5P6D0_9CAUD</name>
<proteinExistence type="predicted"/>
<evidence type="ECO:0000313" key="1">
    <source>
        <dbReference type="EMBL" id="DAE01740.1"/>
    </source>
</evidence>